<evidence type="ECO:0000313" key="5">
    <source>
        <dbReference type="EMBL" id="MBR0657127.1"/>
    </source>
</evidence>
<dbReference type="GO" id="GO:0005737">
    <property type="term" value="C:cytoplasm"/>
    <property type="evidence" value="ECO:0007669"/>
    <property type="project" value="TreeGrafter"/>
</dbReference>
<feature type="compositionally biased region" description="Basic and acidic residues" evidence="3">
    <location>
        <begin position="628"/>
        <end position="642"/>
    </location>
</feature>
<dbReference type="EMBL" id="JAAEDH010000026">
    <property type="protein sequence ID" value="MBR0657127.1"/>
    <property type="molecule type" value="Genomic_DNA"/>
</dbReference>
<gene>
    <name evidence="5" type="ORF">GXW79_18770</name>
</gene>
<keyword evidence="1" id="KW-0596">Phosphopantetheine</keyword>
<dbReference type="PROSITE" id="PS50075">
    <property type="entry name" value="CARRIER"/>
    <property type="match status" value="1"/>
</dbReference>
<dbReference type="InterPro" id="IPR000873">
    <property type="entry name" value="AMP-dep_synth/lig_dom"/>
</dbReference>
<dbReference type="GO" id="GO:0044550">
    <property type="term" value="P:secondary metabolite biosynthetic process"/>
    <property type="evidence" value="ECO:0007669"/>
    <property type="project" value="UniProtKB-ARBA"/>
</dbReference>
<reference evidence="5" key="1">
    <citation type="submission" date="2020-01" db="EMBL/GenBank/DDBJ databases">
        <authorList>
            <person name="Rat A."/>
        </authorList>
    </citation>
    <scope>NUCLEOTIDE SEQUENCE</scope>
    <source>
        <strain evidence="5">LMG 28251</strain>
    </source>
</reference>
<dbReference type="InterPro" id="IPR036736">
    <property type="entry name" value="ACP-like_sf"/>
</dbReference>
<evidence type="ECO:0000256" key="3">
    <source>
        <dbReference type="SAM" id="MobiDB-lite"/>
    </source>
</evidence>
<dbReference type="InterPro" id="IPR020845">
    <property type="entry name" value="AMP-binding_CS"/>
</dbReference>
<feature type="compositionally biased region" description="Basic residues" evidence="3">
    <location>
        <begin position="643"/>
        <end position="653"/>
    </location>
</feature>
<dbReference type="Gene3D" id="3.30.300.30">
    <property type="match status" value="1"/>
</dbReference>
<dbReference type="FunFam" id="3.40.50.980:FF:000001">
    <property type="entry name" value="Non-ribosomal peptide synthetase"/>
    <property type="match status" value="1"/>
</dbReference>
<organism evidence="5 6">
    <name type="scientific">Plastoroseomonas arctica</name>
    <dbReference type="NCBI Taxonomy" id="1509237"/>
    <lineage>
        <taxon>Bacteria</taxon>
        <taxon>Pseudomonadati</taxon>
        <taxon>Pseudomonadota</taxon>
        <taxon>Alphaproteobacteria</taxon>
        <taxon>Acetobacterales</taxon>
        <taxon>Acetobacteraceae</taxon>
        <taxon>Plastoroseomonas</taxon>
    </lineage>
</organism>
<dbReference type="PROSITE" id="PS00455">
    <property type="entry name" value="AMP_BINDING"/>
    <property type="match status" value="1"/>
</dbReference>
<dbReference type="RefSeq" id="WP_211875990.1">
    <property type="nucleotide sequence ID" value="NZ_JAAEDH010000026.1"/>
</dbReference>
<sequence length="653" mass="68966">MDGSVAGEATSATALLSPRQHLTALGEGPRVPLPYTHLLPVFEAQAARTPHRRAVVCGDDALDYAALDARANQLAWHLRERGVGAGARVGICLPRGIDLVVGVLAVLKTGAAYLPLDTAAPAARIAGILEDAAVAVTLTVDALRHLVPASHAACLVDAEAPAIARQPVHKLAVAANPDAPIYVIYTSGSTGQPKGAACRHRGFANLLHWYASALSLGAADRVLMIGAFTFDAAQKNLFAPLLAGGELHMPQADAFDPESLAAGIAAAGITWINGTPSTVYPILEGPAARAPGMLRSLRWVVLGGETINAARLLPWLRDPACQARILNTYGPTECTDICAAWAFDAHNAMSPVPLGGPIDNVRLAVVDEAGAPVPAGAAGELWIGGAGVGLGYVGRAALTAERFVTRNLLGAAERWYRTGDRVRWNNAGLLEFLGRTDHQVKLRGFRIELGEIEAAMLAHADVREAVVVLREDGPGEARLVAWCVSRPGVAADTASLRRHLAERLPAYMVPADFVWCDHLALTPNGKVDRLALPEPPRAVAAPAEAPGDRLQAQLLAIWRAALRHDAVGIDDNLFDLGGTSLTVAEIQSAIGRQLGRQLPVVALFANPTIRRLAALLTDAPRADVPRMDQARDRAARQAEALRRLHPARNGRTG</sequence>
<evidence type="ECO:0000256" key="1">
    <source>
        <dbReference type="ARBA" id="ARBA00022450"/>
    </source>
</evidence>
<dbReference type="AlphaFoldDB" id="A0AAF1JYZ3"/>
<dbReference type="FunFam" id="3.40.50.12780:FF:000012">
    <property type="entry name" value="Non-ribosomal peptide synthetase"/>
    <property type="match status" value="1"/>
</dbReference>
<dbReference type="InterPro" id="IPR045851">
    <property type="entry name" value="AMP-bd_C_sf"/>
</dbReference>
<dbReference type="SMART" id="SM00823">
    <property type="entry name" value="PKS_PP"/>
    <property type="match status" value="1"/>
</dbReference>
<dbReference type="InterPro" id="IPR010071">
    <property type="entry name" value="AA_adenyl_dom"/>
</dbReference>
<dbReference type="FunFam" id="3.30.300.30:FF:000010">
    <property type="entry name" value="Enterobactin synthetase component F"/>
    <property type="match status" value="1"/>
</dbReference>
<proteinExistence type="predicted"/>
<evidence type="ECO:0000313" key="6">
    <source>
        <dbReference type="Proteomes" id="UP001196068"/>
    </source>
</evidence>
<comment type="caution">
    <text evidence="5">The sequence shown here is derived from an EMBL/GenBank/DDBJ whole genome shotgun (WGS) entry which is preliminary data.</text>
</comment>
<accession>A0AAF1JYZ3</accession>
<keyword evidence="2" id="KW-0597">Phosphoprotein</keyword>
<dbReference type="Proteomes" id="UP001196068">
    <property type="component" value="Unassembled WGS sequence"/>
</dbReference>
<dbReference type="Gene3D" id="2.30.38.10">
    <property type="entry name" value="Luciferase, Domain 3"/>
    <property type="match status" value="1"/>
</dbReference>
<protein>
    <submittedName>
        <fullName evidence="5">Non-ribosomal peptide synthetase</fullName>
    </submittedName>
</protein>
<evidence type="ECO:0000256" key="2">
    <source>
        <dbReference type="ARBA" id="ARBA00022553"/>
    </source>
</evidence>
<dbReference type="Pfam" id="PF13193">
    <property type="entry name" value="AMP-binding_C"/>
    <property type="match status" value="1"/>
</dbReference>
<reference evidence="5" key="2">
    <citation type="journal article" date="2021" name="Syst. Appl. Microbiol.">
        <title>Roseomonas hellenica sp. nov., isolated from roots of wild-growing Alkanna tinctoria.</title>
        <authorList>
            <person name="Rat A."/>
            <person name="Naranjo H.D."/>
            <person name="Lebbe L."/>
            <person name="Cnockaert M."/>
            <person name="Krigas N."/>
            <person name="Grigoriadou K."/>
            <person name="Maloupa E."/>
            <person name="Willems A."/>
        </authorList>
    </citation>
    <scope>NUCLEOTIDE SEQUENCE</scope>
    <source>
        <strain evidence="5">LMG 28251</strain>
    </source>
</reference>
<dbReference type="InterPro" id="IPR009081">
    <property type="entry name" value="PP-bd_ACP"/>
</dbReference>
<dbReference type="SUPFAM" id="SSF47336">
    <property type="entry name" value="ACP-like"/>
    <property type="match status" value="1"/>
</dbReference>
<dbReference type="Pfam" id="PF00501">
    <property type="entry name" value="AMP-binding"/>
    <property type="match status" value="1"/>
</dbReference>
<dbReference type="Gene3D" id="3.40.50.980">
    <property type="match status" value="2"/>
</dbReference>
<dbReference type="GO" id="GO:0031177">
    <property type="term" value="F:phosphopantetheine binding"/>
    <property type="evidence" value="ECO:0007669"/>
    <property type="project" value="InterPro"/>
</dbReference>
<keyword evidence="6" id="KW-1185">Reference proteome</keyword>
<dbReference type="SUPFAM" id="SSF56801">
    <property type="entry name" value="Acetyl-CoA synthetase-like"/>
    <property type="match status" value="1"/>
</dbReference>
<dbReference type="NCBIfam" id="TIGR01733">
    <property type="entry name" value="AA-adenyl-dom"/>
    <property type="match status" value="1"/>
</dbReference>
<dbReference type="Gene3D" id="1.10.1200.10">
    <property type="entry name" value="ACP-like"/>
    <property type="match status" value="1"/>
</dbReference>
<dbReference type="Pfam" id="PF00550">
    <property type="entry name" value="PP-binding"/>
    <property type="match status" value="1"/>
</dbReference>
<dbReference type="InterPro" id="IPR025110">
    <property type="entry name" value="AMP-bd_C"/>
</dbReference>
<dbReference type="GO" id="GO:0043041">
    <property type="term" value="P:amino acid activation for nonribosomal peptide biosynthetic process"/>
    <property type="evidence" value="ECO:0007669"/>
    <property type="project" value="TreeGrafter"/>
</dbReference>
<feature type="region of interest" description="Disordered" evidence="3">
    <location>
        <begin position="628"/>
        <end position="653"/>
    </location>
</feature>
<name>A0AAF1JYZ3_9PROT</name>
<dbReference type="PANTHER" id="PTHR45527:SF1">
    <property type="entry name" value="FATTY ACID SYNTHASE"/>
    <property type="match status" value="1"/>
</dbReference>
<dbReference type="InterPro" id="IPR020806">
    <property type="entry name" value="PKS_PP-bd"/>
</dbReference>
<dbReference type="PANTHER" id="PTHR45527">
    <property type="entry name" value="NONRIBOSOMAL PEPTIDE SYNTHETASE"/>
    <property type="match status" value="1"/>
</dbReference>
<evidence type="ECO:0000259" key="4">
    <source>
        <dbReference type="PROSITE" id="PS50075"/>
    </source>
</evidence>
<dbReference type="CDD" id="cd05930">
    <property type="entry name" value="A_NRPS"/>
    <property type="match status" value="1"/>
</dbReference>
<feature type="domain" description="Carrier" evidence="4">
    <location>
        <begin position="545"/>
        <end position="620"/>
    </location>
</feature>